<dbReference type="Pfam" id="PF01784">
    <property type="entry name" value="DUF34_NIF3"/>
    <property type="match status" value="1"/>
</dbReference>
<dbReference type="SUPFAM" id="SSF102705">
    <property type="entry name" value="NIF3 (NGG1p interacting factor 3)-like"/>
    <property type="match status" value="1"/>
</dbReference>
<gene>
    <name evidence="4" type="ORF">J8273_6208</name>
</gene>
<keyword evidence="2 3" id="KW-0479">Metal-binding</keyword>
<sequence>MATVGSVEHFINEIIPPTDICMENDPIGLHVGDRAAPVTKVLVCLDVDADTLAEAKEHGCEMILAHHPLIFRPLKDVVAGNAFDTSSLVFDAVRSGVAIMTAHTNLDKSDYGTNAAIASAIGYDYSTAMPIDATGLLRKFDAVDGTTTKSLAQKLACKLNVPVVNMTTTNANRPVASFAMCSGAGFSFLSDVVKSGADLFITGDVGYHEAQAARAAGVDLIDIQHYSEGMFMEVLVPMLNARGADERGGVEFIASKKQHNVWTPITV</sequence>
<feature type="binding site" evidence="3">
    <location>
        <position position="228"/>
    </location>
    <ligand>
        <name>a divalent metal cation</name>
        <dbReference type="ChEBI" id="CHEBI:60240"/>
        <label>1</label>
    </ligand>
</feature>
<accession>A0A8J6E000</accession>
<dbReference type="OrthoDB" id="3345469at2759"/>
<evidence type="ECO:0000313" key="5">
    <source>
        <dbReference type="Proteomes" id="UP000717585"/>
    </source>
</evidence>
<evidence type="ECO:0000256" key="1">
    <source>
        <dbReference type="ARBA" id="ARBA00006964"/>
    </source>
</evidence>
<dbReference type="NCBIfam" id="TIGR00486">
    <property type="entry name" value="YbgI_SA1388"/>
    <property type="match status" value="1"/>
</dbReference>
<evidence type="ECO:0000256" key="3">
    <source>
        <dbReference type="PIRSR" id="PIRSR602678-1"/>
    </source>
</evidence>
<dbReference type="EMBL" id="JAHDYR010000053">
    <property type="protein sequence ID" value="KAG9391448.1"/>
    <property type="molecule type" value="Genomic_DNA"/>
</dbReference>
<organism evidence="4 5">
    <name type="scientific">Carpediemonas membranifera</name>
    <dbReference type="NCBI Taxonomy" id="201153"/>
    <lineage>
        <taxon>Eukaryota</taxon>
        <taxon>Metamonada</taxon>
        <taxon>Carpediemonas-like organisms</taxon>
        <taxon>Carpediemonas</taxon>
    </lineage>
</organism>
<keyword evidence="5" id="KW-1185">Reference proteome</keyword>
<feature type="binding site" evidence="3">
    <location>
        <position position="107"/>
    </location>
    <ligand>
        <name>a divalent metal cation</name>
        <dbReference type="ChEBI" id="CHEBI:60240"/>
        <label>1</label>
    </ligand>
</feature>
<dbReference type="Gene3D" id="3.40.1390.30">
    <property type="entry name" value="NIF3 (NGG1p interacting factor 3)-like"/>
    <property type="match status" value="2"/>
</dbReference>
<dbReference type="PANTHER" id="PTHR13799">
    <property type="entry name" value="NGG1 INTERACTING FACTOR 3"/>
    <property type="match status" value="1"/>
</dbReference>
<comment type="similarity">
    <text evidence="1">Belongs to the GTP cyclohydrolase I type 2/NIF3 family.</text>
</comment>
<protein>
    <submittedName>
        <fullName evidence="4">GTP cyclohydrolase 1 type 2/Nif3</fullName>
    </submittedName>
</protein>
<dbReference type="PANTHER" id="PTHR13799:SF14">
    <property type="entry name" value="GTP CYCLOHYDROLASE 1 TYPE 2 HOMOLOG"/>
    <property type="match status" value="1"/>
</dbReference>
<reference evidence="4" key="1">
    <citation type="submission" date="2021-05" db="EMBL/GenBank/DDBJ databases">
        <title>A free-living protist that lacks canonical eukaryotic 1 DNA replication and segregation systems.</title>
        <authorList>
            <person name="Salas-Leiva D.E."/>
            <person name="Tromer E.C."/>
            <person name="Curtis B.A."/>
            <person name="Jerlstrom-Hultqvist J."/>
            <person name="Kolisko M."/>
            <person name="Yi Z."/>
            <person name="Salas-Leiva J.S."/>
            <person name="Gallot-Lavallee L."/>
            <person name="Kops G.J.P.L."/>
            <person name="Archibald J.M."/>
            <person name="Simpson A.G.B."/>
            <person name="Roger A.J."/>
        </authorList>
    </citation>
    <scope>NUCLEOTIDE SEQUENCE</scope>
    <source>
        <strain evidence="4">BICM</strain>
    </source>
</reference>
<feature type="binding site" evidence="3">
    <location>
        <position position="67"/>
    </location>
    <ligand>
        <name>a divalent metal cation</name>
        <dbReference type="ChEBI" id="CHEBI:60240"/>
        <label>1</label>
    </ligand>
</feature>
<feature type="binding site" evidence="3">
    <location>
        <position position="66"/>
    </location>
    <ligand>
        <name>a divalent metal cation</name>
        <dbReference type="ChEBI" id="CHEBI:60240"/>
        <label>1</label>
    </ligand>
</feature>
<dbReference type="Proteomes" id="UP000717585">
    <property type="component" value="Unassembled WGS sequence"/>
</dbReference>
<dbReference type="GO" id="GO:0046872">
    <property type="term" value="F:metal ion binding"/>
    <property type="evidence" value="ECO:0007669"/>
    <property type="project" value="UniProtKB-KW"/>
</dbReference>
<dbReference type="InterPro" id="IPR002678">
    <property type="entry name" value="DUF34/NIF3"/>
</dbReference>
<evidence type="ECO:0000313" key="4">
    <source>
        <dbReference type="EMBL" id="KAG9391448.1"/>
    </source>
</evidence>
<evidence type="ECO:0000256" key="2">
    <source>
        <dbReference type="ARBA" id="ARBA00022723"/>
    </source>
</evidence>
<feature type="binding site" evidence="3">
    <location>
        <position position="225"/>
    </location>
    <ligand>
        <name>a divalent metal cation</name>
        <dbReference type="ChEBI" id="CHEBI:60240"/>
        <label>1</label>
    </ligand>
</feature>
<comment type="caution">
    <text evidence="4">The sequence shown here is derived from an EMBL/GenBank/DDBJ whole genome shotgun (WGS) entry which is preliminary data.</text>
</comment>
<dbReference type="FunFam" id="3.40.1390.30:FF:000001">
    <property type="entry name" value="GTP cyclohydrolase 1 type 2"/>
    <property type="match status" value="1"/>
</dbReference>
<dbReference type="InterPro" id="IPR036069">
    <property type="entry name" value="DUF34/NIF3_sf"/>
</dbReference>
<dbReference type="GO" id="GO:0005737">
    <property type="term" value="C:cytoplasm"/>
    <property type="evidence" value="ECO:0007669"/>
    <property type="project" value="TreeGrafter"/>
</dbReference>
<dbReference type="AlphaFoldDB" id="A0A8J6E000"/>
<name>A0A8J6E000_9EUKA</name>
<proteinExistence type="inferred from homology"/>